<proteinExistence type="predicted"/>
<keyword evidence="2" id="KW-1185">Reference proteome</keyword>
<protein>
    <submittedName>
        <fullName evidence="1">Uncharacterized protein</fullName>
    </submittedName>
</protein>
<comment type="caution">
    <text evidence="1">The sequence shown here is derived from an EMBL/GenBank/DDBJ whole genome shotgun (WGS) entry which is preliminary data.</text>
</comment>
<dbReference type="Proteomes" id="UP001163835">
    <property type="component" value="Unassembled WGS sequence"/>
</dbReference>
<accession>A0ACC1UBH4</accession>
<gene>
    <name evidence="1" type="ORF">F5876DRAFT_32873</name>
</gene>
<dbReference type="EMBL" id="MU794968">
    <property type="protein sequence ID" value="KAJ3814451.1"/>
    <property type="molecule type" value="Genomic_DNA"/>
</dbReference>
<evidence type="ECO:0000313" key="2">
    <source>
        <dbReference type="Proteomes" id="UP001163835"/>
    </source>
</evidence>
<organism evidence="1 2">
    <name type="scientific">Lentinula aff. lateritia</name>
    <dbReference type="NCBI Taxonomy" id="2804960"/>
    <lineage>
        <taxon>Eukaryota</taxon>
        <taxon>Fungi</taxon>
        <taxon>Dikarya</taxon>
        <taxon>Basidiomycota</taxon>
        <taxon>Agaricomycotina</taxon>
        <taxon>Agaricomycetes</taxon>
        <taxon>Agaricomycetidae</taxon>
        <taxon>Agaricales</taxon>
        <taxon>Marasmiineae</taxon>
        <taxon>Omphalotaceae</taxon>
        <taxon>Lentinula</taxon>
    </lineage>
</organism>
<name>A0ACC1UBH4_9AGAR</name>
<evidence type="ECO:0000313" key="1">
    <source>
        <dbReference type="EMBL" id="KAJ3814451.1"/>
    </source>
</evidence>
<sequence length="556" mass="62918">MNCCISSLTRPVNFQPRIKWSISQEKDINQEYPFTDLDKETPNQFVVRNYLQFLWLPESLMPLDLLVTSLRRVQVASTSTDSLSTPHPLHALLDPLLLTARTAANKYQTELPQILDNNGGAGEIEESMMWYALNCERAHSEGQHERERTRTNTGSSCSTQSAESPIWVDEMWRAKWIRKMERREVQIQILLHLLILSLPGPSPPPPELPEMSSVKRRKRPRKKTTIVVTPADRLEAFMDKLSMWQLMGDLDSNEKERVAVNPQDELDWTQRFCQSIVEPLFRLTLPNFCDLLRSKVFPNSPFSDDEEEQQGHIHESQQTSAESASPSPEPPLKRNRTATFDGASDPQARYPSPALSTTSTSFRPALQRDRSRSLSVSLAEEAEERQKAKTTGSGANKGRILSREVSMSFKSKSKAPEIKNIAAASFLEFDTRRREPETRSIKREPSMNDSATVLVEATPMKPIRTVSLSKTLTQGPSLTTTLFPRTPSMLSSVNEEEIWNPLGSSSPDILSLTPTKDAGSTRSTEEEFMDGMEADWPVSTPTRARRRREYAKTRSP</sequence>
<reference evidence="1" key="1">
    <citation type="submission" date="2022-09" db="EMBL/GenBank/DDBJ databases">
        <title>A Global Phylogenomic Analysis of the Shiitake Genus Lentinula.</title>
        <authorList>
            <consortium name="DOE Joint Genome Institute"/>
            <person name="Sierra-Patev S."/>
            <person name="Min B."/>
            <person name="Naranjo-Ortiz M."/>
            <person name="Looney B."/>
            <person name="Konkel Z."/>
            <person name="Slot J.C."/>
            <person name="Sakamoto Y."/>
            <person name="Steenwyk J.L."/>
            <person name="Rokas A."/>
            <person name="Carro J."/>
            <person name="Camarero S."/>
            <person name="Ferreira P."/>
            <person name="Molpeceres G."/>
            <person name="Ruiz-Duenas F.J."/>
            <person name="Serrano A."/>
            <person name="Henrissat B."/>
            <person name="Drula E."/>
            <person name="Hughes K.W."/>
            <person name="Mata J.L."/>
            <person name="Ishikawa N.K."/>
            <person name="Vargas-Isla R."/>
            <person name="Ushijima S."/>
            <person name="Smith C.A."/>
            <person name="Ahrendt S."/>
            <person name="Andreopoulos W."/>
            <person name="He G."/>
            <person name="Labutti K."/>
            <person name="Lipzen A."/>
            <person name="Ng V."/>
            <person name="Riley R."/>
            <person name="Sandor L."/>
            <person name="Barry K."/>
            <person name="Martinez A.T."/>
            <person name="Xiao Y."/>
            <person name="Gibbons J.G."/>
            <person name="Terashima K."/>
            <person name="Grigoriev I.V."/>
            <person name="Hibbett D.S."/>
        </authorList>
    </citation>
    <scope>NUCLEOTIDE SEQUENCE</scope>
    <source>
        <strain evidence="1">TMI1499</strain>
    </source>
</reference>